<accession>A0ABM8UPA7</accession>
<name>A0ABM8UPA7_9BACT</name>
<evidence type="ECO:0000256" key="1">
    <source>
        <dbReference type="ARBA" id="ARBA00008635"/>
    </source>
</evidence>
<evidence type="ECO:0000313" key="3">
    <source>
        <dbReference type="EMBL" id="CAG5069330.1"/>
    </source>
</evidence>
<dbReference type="InterPro" id="IPR007837">
    <property type="entry name" value="DinB"/>
</dbReference>
<keyword evidence="4" id="KW-1185">Reference proteome</keyword>
<dbReference type="EMBL" id="CAJRAU010000002">
    <property type="protein sequence ID" value="CAG5069330.1"/>
    <property type="molecule type" value="Genomic_DNA"/>
</dbReference>
<evidence type="ECO:0008006" key="5">
    <source>
        <dbReference type="Google" id="ProtNLM"/>
    </source>
</evidence>
<keyword evidence="2" id="KW-0479">Metal-binding</keyword>
<comment type="caution">
    <text evidence="3">The sequence shown here is derived from an EMBL/GenBank/DDBJ whole genome shotgun (WGS) entry which is preliminary data.</text>
</comment>
<reference evidence="3 4" key="1">
    <citation type="submission" date="2021-04" db="EMBL/GenBank/DDBJ databases">
        <authorList>
            <person name="Rodrigo-Torres L."/>
            <person name="Arahal R. D."/>
            <person name="Lucena T."/>
        </authorList>
    </citation>
    <scope>NUCLEOTIDE SEQUENCE [LARGE SCALE GENOMIC DNA]</scope>
    <source>
        <strain evidence="3 4">CECT 9623</strain>
    </source>
</reference>
<dbReference type="SUPFAM" id="SSF109854">
    <property type="entry name" value="DinB/YfiT-like putative metalloenzymes"/>
    <property type="match status" value="1"/>
</dbReference>
<protein>
    <recommendedName>
        <fullName evidence="5">Damage-inducible protein DinB</fullName>
    </recommendedName>
</protein>
<sequence>METNSIQATDTEISATVISPAELLEHWQGHRKLSRKVIEAFPEEQLYAFSIGGMRPFAQLAMEMIGLAAPGIRGVAFGDWTFGEPQLDSQTPPPATKKELLDLWDLVTEYIDHIWPQIPAARFHEHDNAYGMYEGPIYSLFLYLVDNEIHHRGQGYVYLRALGIEPPAFWDR</sequence>
<proteinExistence type="inferred from homology"/>
<dbReference type="InterPro" id="IPR034660">
    <property type="entry name" value="DinB/YfiT-like"/>
</dbReference>
<organism evidence="3 4">
    <name type="scientific">Dyadobacter linearis</name>
    <dbReference type="NCBI Taxonomy" id="2823330"/>
    <lineage>
        <taxon>Bacteria</taxon>
        <taxon>Pseudomonadati</taxon>
        <taxon>Bacteroidota</taxon>
        <taxon>Cytophagia</taxon>
        <taxon>Cytophagales</taxon>
        <taxon>Spirosomataceae</taxon>
        <taxon>Dyadobacter</taxon>
    </lineage>
</organism>
<dbReference type="Proteomes" id="UP000679725">
    <property type="component" value="Unassembled WGS sequence"/>
</dbReference>
<gene>
    <name evidence="3" type="ORF">DYBT9623_02066</name>
</gene>
<comment type="similarity">
    <text evidence="1">Belongs to the DinB family.</text>
</comment>
<evidence type="ECO:0000256" key="2">
    <source>
        <dbReference type="ARBA" id="ARBA00022723"/>
    </source>
</evidence>
<evidence type="ECO:0000313" key="4">
    <source>
        <dbReference type="Proteomes" id="UP000679725"/>
    </source>
</evidence>
<dbReference type="Gene3D" id="1.20.120.450">
    <property type="entry name" value="dinb family like domain"/>
    <property type="match status" value="1"/>
</dbReference>
<dbReference type="RefSeq" id="WP_215233411.1">
    <property type="nucleotide sequence ID" value="NZ_CAJRAU010000002.1"/>
</dbReference>
<dbReference type="Pfam" id="PF05163">
    <property type="entry name" value="DinB"/>
    <property type="match status" value="1"/>
</dbReference>